<sequence length="167" mass="18947">MKVFLIINLLCISAYDLDDLLEIMECARTFPGVNVETSCFKNFKAINKKVASVSRPILSQVLYGYKTPPSCELGCHREDHFIDLVELEKLTGWSYVPSKRRPFKKFMNIGRCRGSCAIGIRRHATCSHIGGEALFQNRNGERFVIEGFFADFCVCAYAAKDNCYQPL</sequence>
<gene>
    <name evidence="2" type="ORF">OKIOD_LOCUS2252</name>
</gene>
<evidence type="ECO:0000313" key="3">
    <source>
        <dbReference type="Proteomes" id="UP001158576"/>
    </source>
</evidence>
<protein>
    <submittedName>
        <fullName evidence="2">Oidioi.mRNA.OKI2018_I69.PAR.g10694.t1.cds</fullName>
    </submittedName>
</protein>
<dbReference type="Proteomes" id="UP001158576">
    <property type="component" value="Chromosome PAR"/>
</dbReference>
<name>A0ABN7RRV2_OIKDI</name>
<reference evidence="2 3" key="1">
    <citation type="submission" date="2021-04" db="EMBL/GenBank/DDBJ databases">
        <authorList>
            <person name="Bliznina A."/>
        </authorList>
    </citation>
    <scope>NUCLEOTIDE SEQUENCE [LARGE SCALE GENOMIC DNA]</scope>
</reference>
<keyword evidence="3" id="KW-1185">Reference proteome</keyword>
<evidence type="ECO:0000256" key="1">
    <source>
        <dbReference type="SAM" id="SignalP"/>
    </source>
</evidence>
<proteinExistence type="predicted"/>
<dbReference type="EMBL" id="OU015568">
    <property type="protein sequence ID" value="CAG5084622.1"/>
    <property type="molecule type" value="Genomic_DNA"/>
</dbReference>
<feature type="signal peptide" evidence="1">
    <location>
        <begin position="1"/>
        <end position="16"/>
    </location>
</feature>
<keyword evidence="1" id="KW-0732">Signal</keyword>
<accession>A0ABN7RRV2</accession>
<evidence type="ECO:0000313" key="2">
    <source>
        <dbReference type="EMBL" id="CAG5084622.1"/>
    </source>
</evidence>
<organism evidence="2 3">
    <name type="scientific">Oikopleura dioica</name>
    <name type="common">Tunicate</name>
    <dbReference type="NCBI Taxonomy" id="34765"/>
    <lineage>
        <taxon>Eukaryota</taxon>
        <taxon>Metazoa</taxon>
        <taxon>Chordata</taxon>
        <taxon>Tunicata</taxon>
        <taxon>Appendicularia</taxon>
        <taxon>Copelata</taxon>
        <taxon>Oikopleuridae</taxon>
        <taxon>Oikopleura</taxon>
    </lineage>
</organism>
<feature type="chain" id="PRO_5045357574" evidence="1">
    <location>
        <begin position="17"/>
        <end position="167"/>
    </location>
</feature>